<keyword evidence="2" id="KW-1185">Reference proteome</keyword>
<evidence type="ECO:0000313" key="2">
    <source>
        <dbReference type="Proteomes" id="UP001497482"/>
    </source>
</evidence>
<proteinExistence type="predicted"/>
<dbReference type="AlphaFoldDB" id="A0AAV2KYS0"/>
<reference evidence="1 2" key="1">
    <citation type="submission" date="2024-04" db="EMBL/GenBank/DDBJ databases">
        <authorList>
            <person name="Waldvogel A.-M."/>
            <person name="Schoenle A."/>
        </authorList>
    </citation>
    <scope>NUCLEOTIDE SEQUENCE [LARGE SCALE GENOMIC DNA]</scope>
</reference>
<dbReference type="Proteomes" id="UP001497482">
    <property type="component" value="Chromosome 20"/>
</dbReference>
<sequence>MIITSVVSNPGIPSDRSEGAVAERLCRLVAAEYWLVATVAAKKRALQSTMKPQGSAPARCHWCVALCALWMLLDGNCPCVCECVCVPGSPAAPWDPPPLFAQTHGSLRSGQSHGENKAMSPRGMTNIVCLLYVGWVTNYVSNNSGAAKVRVSRGDQGGRKLEEDSKGETLKIIERLERLESVVNEHIKG</sequence>
<protein>
    <submittedName>
        <fullName evidence="1">Uncharacterized protein</fullName>
    </submittedName>
</protein>
<dbReference type="EMBL" id="OZ035842">
    <property type="protein sequence ID" value="CAL1595205.1"/>
    <property type="molecule type" value="Genomic_DNA"/>
</dbReference>
<gene>
    <name evidence="1" type="ORF">KC01_LOCUS24044</name>
</gene>
<name>A0AAV2KYS0_KNICA</name>
<evidence type="ECO:0000313" key="1">
    <source>
        <dbReference type="EMBL" id="CAL1595205.1"/>
    </source>
</evidence>
<organism evidence="1 2">
    <name type="scientific">Knipowitschia caucasica</name>
    <name type="common">Caucasian dwarf goby</name>
    <name type="synonym">Pomatoschistus caucasicus</name>
    <dbReference type="NCBI Taxonomy" id="637954"/>
    <lineage>
        <taxon>Eukaryota</taxon>
        <taxon>Metazoa</taxon>
        <taxon>Chordata</taxon>
        <taxon>Craniata</taxon>
        <taxon>Vertebrata</taxon>
        <taxon>Euteleostomi</taxon>
        <taxon>Actinopterygii</taxon>
        <taxon>Neopterygii</taxon>
        <taxon>Teleostei</taxon>
        <taxon>Neoteleostei</taxon>
        <taxon>Acanthomorphata</taxon>
        <taxon>Gobiaria</taxon>
        <taxon>Gobiiformes</taxon>
        <taxon>Gobioidei</taxon>
        <taxon>Gobiidae</taxon>
        <taxon>Gobiinae</taxon>
        <taxon>Knipowitschia</taxon>
    </lineage>
</organism>
<accession>A0AAV2KYS0</accession>